<accession>A0ABM1Q778</accession>
<dbReference type="Proteomes" id="UP000694864">
    <property type="component" value="Chromosome 7"/>
</dbReference>
<reference evidence="6" key="1">
    <citation type="journal article" date="2014" name="Nat. Commun.">
        <title>The emerging biofuel crop Camelina sativa retains a highly undifferentiated hexaploid genome structure.</title>
        <authorList>
            <person name="Kagale S."/>
            <person name="Koh C."/>
            <person name="Nixon J."/>
            <person name="Bollina V."/>
            <person name="Clarke W.E."/>
            <person name="Tuteja R."/>
            <person name="Spillane C."/>
            <person name="Robinson S.J."/>
            <person name="Links M.G."/>
            <person name="Clarke C."/>
            <person name="Higgins E.E."/>
            <person name="Huebert T."/>
            <person name="Sharpe A.G."/>
            <person name="Parkin I.A."/>
        </authorList>
    </citation>
    <scope>NUCLEOTIDE SEQUENCE [LARGE SCALE GENOMIC DNA]</scope>
    <source>
        <strain evidence="6">cv. DH55</strain>
    </source>
</reference>
<organism evidence="6 7">
    <name type="scientific">Camelina sativa</name>
    <name type="common">False flax</name>
    <name type="synonym">Myagrum sativum</name>
    <dbReference type="NCBI Taxonomy" id="90675"/>
    <lineage>
        <taxon>Eukaryota</taxon>
        <taxon>Viridiplantae</taxon>
        <taxon>Streptophyta</taxon>
        <taxon>Embryophyta</taxon>
        <taxon>Tracheophyta</taxon>
        <taxon>Spermatophyta</taxon>
        <taxon>Magnoliopsida</taxon>
        <taxon>eudicotyledons</taxon>
        <taxon>Gunneridae</taxon>
        <taxon>Pentapetalae</taxon>
        <taxon>rosids</taxon>
        <taxon>malvids</taxon>
        <taxon>Brassicales</taxon>
        <taxon>Brassicaceae</taxon>
        <taxon>Camelineae</taxon>
        <taxon>Camelina</taxon>
    </lineage>
</organism>
<keyword evidence="1" id="KW-0479">Metal-binding</keyword>
<dbReference type="InterPro" id="IPR001965">
    <property type="entry name" value="Znf_PHD"/>
</dbReference>
<keyword evidence="6" id="KW-1185">Reference proteome</keyword>
<sequence length="507" mass="57100">MIDSPCNLCGHKLIAPFYSCPTCEFKVDLTCGMKPSPPTIERPMCHEHPLVFLKIREDEAKVSCELCKKSIEGPSYACLGCYVYFHVNCVHLSTEVHHPCHSSHPLKLIASYTLTDDAEKSCLICEQPKGVVYHCSTCNFTTCVSCTKNPPPLVIEHTKTHEHPLTRFSKRFSYTCDVCGHSGASYSNCGVCHQYISQYKRAYSCSVCPNYAVHFSCAFSGWDGIEYEGKPEIIEDIAPYKVVGDNLICHFSHDKHPLKIHTGDIIHDEHKRCAACINPLGFGSIYVCEECCFFLHGKCANLPIKKIFVFDFLKYTLKAVRGVSYCNFCKTLSGGFKYIAQGRGDINVHCGSLSEPFVYNGHIHPLYLKLVQGFCGGCNIKVEGYAMCCDNYDFCLCLYCASLPEMIWQKNDEHPLTLCSGVKESSKYWCDHCEGEINPNVWFYTCFDCGVTIHAHCILGDFSRLMPGHIIYFMGIILEVVLNNHNTRLLCSQCHSRCKASVILKDY</sequence>
<keyword evidence="2" id="KW-0677">Repeat</keyword>
<reference evidence="7" key="2">
    <citation type="submission" date="2025-08" db="UniProtKB">
        <authorList>
            <consortium name="RefSeq"/>
        </authorList>
    </citation>
    <scope>IDENTIFICATION</scope>
    <source>
        <tissue evidence="7">Leaf</tissue>
    </source>
</reference>
<dbReference type="SUPFAM" id="SSF57889">
    <property type="entry name" value="Cysteine-rich domain"/>
    <property type="match status" value="4"/>
</dbReference>
<dbReference type="RefSeq" id="XP_019082616.1">
    <property type="nucleotide sequence ID" value="XM_019227071.1"/>
</dbReference>
<feature type="domain" description="Zinc finger PHD-type" evidence="5">
    <location>
        <begin position="429"/>
        <end position="495"/>
    </location>
</feature>
<dbReference type="PANTHER" id="PTHR32410:SF159">
    <property type="entry name" value="CYSTEINE_HISTIDINE-RICH C1 DOMAIN FAMILY PROTEIN"/>
    <property type="match status" value="1"/>
</dbReference>
<keyword evidence="4" id="KW-0862">Zinc</keyword>
<evidence type="ECO:0000313" key="7">
    <source>
        <dbReference type="RefSeq" id="XP_019082616.1"/>
    </source>
</evidence>
<dbReference type="InterPro" id="IPR046349">
    <property type="entry name" value="C1-like_sf"/>
</dbReference>
<evidence type="ECO:0000259" key="5">
    <source>
        <dbReference type="SMART" id="SM00249"/>
    </source>
</evidence>
<dbReference type="SMART" id="SM00249">
    <property type="entry name" value="PHD"/>
    <property type="match status" value="3"/>
</dbReference>
<feature type="domain" description="Zinc finger PHD-type" evidence="5">
    <location>
        <begin position="272"/>
        <end position="330"/>
    </location>
</feature>
<proteinExistence type="predicted"/>
<dbReference type="InterPro" id="IPR054483">
    <property type="entry name" value="DC1-like_CT"/>
</dbReference>
<feature type="domain" description="Zinc finger PHD-type" evidence="5">
    <location>
        <begin position="63"/>
        <end position="139"/>
    </location>
</feature>
<dbReference type="Pfam" id="PF22926">
    <property type="entry name" value="C1-like_CT"/>
    <property type="match status" value="1"/>
</dbReference>
<dbReference type="GeneID" id="109125445"/>
<evidence type="ECO:0000256" key="3">
    <source>
        <dbReference type="ARBA" id="ARBA00022771"/>
    </source>
</evidence>
<keyword evidence="3" id="KW-0863">Zinc-finger</keyword>
<dbReference type="InterPro" id="IPR053192">
    <property type="entry name" value="Vacuole_Formation_Reg"/>
</dbReference>
<evidence type="ECO:0000313" key="6">
    <source>
        <dbReference type="Proteomes" id="UP000694864"/>
    </source>
</evidence>
<evidence type="ECO:0000256" key="4">
    <source>
        <dbReference type="ARBA" id="ARBA00022833"/>
    </source>
</evidence>
<evidence type="ECO:0000256" key="2">
    <source>
        <dbReference type="ARBA" id="ARBA00022737"/>
    </source>
</evidence>
<dbReference type="Pfam" id="PF03107">
    <property type="entry name" value="C1_2"/>
    <property type="match status" value="4"/>
</dbReference>
<dbReference type="PANTHER" id="PTHR32410">
    <property type="entry name" value="CYSTEINE/HISTIDINE-RICH C1 DOMAIN FAMILY PROTEIN"/>
    <property type="match status" value="1"/>
</dbReference>
<evidence type="ECO:0000256" key="1">
    <source>
        <dbReference type="ARBA" id="ARBA00022723"/>
    </source>
</evidence>
<gene>
    <name evidence="7" type="primary">LOC109125445</name>
</gene>
<name>A0ABM1Q778_CAMSA</name>
<protein>
    <submittedName>
        <fullName evidence="7">Uncharacterized protein LOC109125445</fullName>
    </submittedName>
</protein>
<dbReference type="InterPro" id="IPR004146">
    <property type="entry name" value="DC1"/>
</dbReference>